<gene>
    <name evidence="6" type="ORF">GTHE00462_LOCUS15343</name>
</gene>
<dbReference type="InterPro" id="IPR022281">
    <property type="entry name" value="ATP-dep_Prtase_HsIV_su"/>
</dbReference>
<dbReference type="InterPro" id="IPR029055">
    <property type="entry name" value="Ntn_hydrolases_N"/>
</dbReference>
<reference evidence="6" key="1">
    <citation type="submission" date="2021-01" db="EMBL/GenBank/DDBJ databases">
        <authorList>
            <person name="Corre E."/>
            <person name="Pelletier E."/>
            <person name="Niang G."/>
            <person name="Scheremetjew M."/>
            <person name="Finn R."/>
            <person name="Kale V."/>
            <person name="Holt S."/>
            <person name="Cochrane G."/>
            <person name="Meng A."/>
            <person name="Brown T."/>
            <person name="Cohen L."/>
        </authorList>
    </citation>
    <scope>NUCLEOTIDE SEQUENCE</scope>
    <source>
        <strain evidence="6">CCMP 2712</strain>
    </source>
</reference>
<dbReference type="InterPro" id="IPR023333">
    <property type="entry name" value="Proteasome_suB-type"/>
</dbReference>
<feature type="compositionally biased region" description="Basic and acidic residues" evidence="5">
    <location>
        <begin position="302"/>
        <end position="314"/>
    </location>
</feature>
<dbReference type="NCBIfam" id="NF003964">
    <property type="entry name" value="PRK05456.1"/>
    <property type="match status" value="1"/>
</dbReference>
<comment type="similarity">
    <text evidence="1">Belongs to the peptidase T1B family. HslV subfamily.</text>
</comment>
<dbReference type="SUPFAM" id="SSF56235">
    <property type="entry name" value="N-terminal nucleophile aminohydrolases (Ntn hydrolases)"/>
    <property type="match status" value="1"/>
</dbReference>
<proteinExistence type="inferred from homology"/>
<dbReference type="NCBIfam" id="TIGR03692">
    <property type="entry name" value="ATP_dep_HslV"/>
    <property type="match status" value="1"/>
</dbReference>
<keyword evidence="2" id="KW-0645">Protease</keyword>
<dbReference type="PANTHER" id="PTHR32194">
    <property type="entry name" value="METALLOPROTEASE TLDD"/>
    <property type="match status" value="1"/>
</dbReference>
<dbReference type="GO" id="GO:0051603">
    <property type="term" value="P:proteolysis involved in protein catabolic process"/>
    <property type="evidence" value="ECO:0007669"/>
    <property type="project" value="InterPro"/>
</dbReference>
<evidence type="ECO:0000313" key="6">
    <source>
        <dbReference type="EMBL" id="CAE2299893.1"/>
    </source>
</evidence>
<dbReference type="PROSITE" id="PS51476">
    <property type="entry name" value="PROTEASOME_BETA_2"/>
    <property type="match status" value="1"/>
</dbReference>
<dbReference type="GO" id="GO:0009376">
    <property type="term" value="C:HslUV protease complex"/>
    <property type="evidence" value="ECO:0007669"/>
    <property type="project" value="InterPro"/>
</dbReference>
<evidence type="ECO:0000256" key="3">
    <source>
        <dbReference type="ARBA" id="ARBA00022698"/>
    </source>
</evidence>
<evidence type="ECO:0000256" key="5">
    <source>
        <dbReference type="SAM" id="MobiDB-lite"/>
    </source>
</evidence>
<dbReference type="EMBL" id="HBKN01019469">
    <property type="protein sequence ID" value="CAE2299893.1"/>
    <property type="molecule type" value="Transcribed_RNA"/>
</dbReference>
<keyword evidence="4" id="KW-0378">Hydrolase</keyword>
<dbReference type="InterPro" id="IPR001353">
    <property type="entry name" value="Proteasome_sua/b"/>
</dbReference>
<protein>
    <submittedName>
        <fullName evidence="6">Uncharacterized protein</fullName>
    </submittedName>
</protein>
<organism evidence="6">
    <name type="scientific">Guillardia theta</name>
    <name type="common">Cryptophyte</name>
    <name type="synonym">Cryptomonas phi</name>
    <dbReference type="NCBI Taxonomy" id="55529"/>
    <lineage>
        <taxon>Eukaryota</taxon>
        <taxon>Cryptophyceae</taxon>
        <taxon>Pyrenomonadales</taxon>
        <taxon>Geminigeraceae</taxon>
        <taxon>Guillardia</taxon>
    </lineage>
</organism>
<feature type="compositionally biased region" description="Polar residues" evidence="5">
    <location>
        <begin position="315"/>
        <end position="325"/>
    </location>
</feature>
<evidence type="ECO:0000256" key="1">
    <source>
        <dbReference type="ARBA" id="ARBA00006053"/>
    </source>
</evidence>
<keyword evidence="3" id="KW-0888">Threonine protease</keyword>
<sequence>MSAMAGSLKMMRTAALRGNSSAMSDAGQGSFRFLKLKSGNLPSRTLPLSSRSFTSLASFPRLSCCAATNLAFGGSLRTSGTVGGFQGLRNMYGVHAFPLSFNRFLPFASALENRSYASHPGTPETMYATTILCVRKGGKVVVIGDGQVTQGSYVVKDNAKKVRTLQNGKILTGFAGAAVDALALFDRLESKLDQYPELMRACVELAKEWRSDKSLRRTLNAVMVVADKDLSLTISGNGDILEPMNGVIGIGSGGIYAQCAAMALIDIESLDAEEVARRSMKIASDTCIYTNHNYVVQVLDGNSDKKPVEEKKDGQASNQEKASQT</sequence>
<evidence type="ECO:0000256" key="2">
    <source>
        <dbReference type="ARBA" id="ARBA00022670"/>
    </source>
</evidence>
<dbReference type="Gene3D" id="3.60.20.10">
    <property type="entry name" value="Glutamine Phosphoribosylpyrophosphate, subunit 1, domain 1"/>
    <property type="match status" value="1"/>
</dbReference>
<name>A0A7S4KMT5_GUITH</name>
<feature type="region of interest" description="Disordered" evidence="5">
    <location>
        <begin position="302"/>
        <end position="325"/>
    </location>
</feature>
<dbReference type="Pfam" id="PF00227">
    <property type="entry name" value="Proteasome"/>
    <property type="match status" value="1"/>
</dbReference>
<dbReference type="GO" id="GO:0005839">
    <property type="term" value="C:proteasome core complex"/>
    <property type="evidence" value="ECO:0007669"/>
    <property type="project" value="InterPro"/>
</dbReference>
<accession>A0A7S4KMT5</accession>
<evidence type="ECO:0000256" key="4">
    <source>
        <dbReference type="ARBA" id="ARBA00022801"/>
    </source>
</evidence>
<dbReference type="PANTHER" id="PTHR32194:SF7">
    <property type="entry name" value="ATP-DEPENDENT PROTEASE SUBUNIT HSLV"/>
    <property type="match status" value="1"/>
</dbReference>
<dbReference type="GO" id="GO:0004298">
    <property type="term" value="F:threonine-type endopeptidase activity"/>
    <property type="evidence" value="ECO:0007669"/>
    <property type="project" value="UniProtKB-KW"/>
</dbReference>
<dbReference type="AlphaFoldDB" id="A0A7S4KMT5"/>